<evidence type="ECO:0000313" key="1">
    <source>
        <dbReference type="EMBL" id="NKE10491.1"/>
    </source>
</evidence>
<name>A0A846U6R8_9MICC</name>
<sequence length="224" mass="24500">MSESGLTPDDRQTRLASWLAEKRPDLASMYRTARDLLATAAKPGDERTRVSHICHSMREMMNRLPGALGIAGTGGGGPRSSTHVRRLPAIAARFPNLDLRQEVENVPVPQALAVLLDDLIKAAVAEDGRVAANAAALLTDDGNTKHPAVREWKDLVDFFVKWAHLHDAQSDVQLIPSDNDLRQRIELAEALMDGIRAEFFDSLHAIEDLLAEANQLKDGGEQDG</sequence>
<reference evidence="1 2" key="1">
    <citation type="submission" date="2020-02" db="EMBL/GenBank/DDBJ databases">
        <authorList>
            <person name="Sun Q."/>
        </authorList>
    </citation>
    <scope>NUCLEOTIDE SEQUENCE [LARGE SCALE GENOMIC DNA]</scope>
    <source>
        <strain evidence="1 2">YIM 13062</strain>
    </source>
</reference>
<proteinExistence type="predicted"/>
<accession>A0A846U6R8</accession>
<comment type="caution">
    <text evidence="1">The sequence shown here is derived from an EMBL/GenBank/DDBJ whole genome shotgun (WGS) entry which is preliminary data.</text>
</comment>
<protein>
    <submittedName>
        <fullName evidence="1">Uncharacterized protein</fullName>
    </submittedName>
</protein>
<evidence type="ECO:0000313" key="2">
    <source>
        <dbReference type="Proteomes" id="UP000521379"/>
    </source>
</evidence>
<organism evidence="1 2">
    <name type="scientific">Kocuria subflava</name>
    <dbReference type="NCBI Taxonomy" id="1736139"/>
    <lineage>
        <taxon>Bacteria</taxon>
        <taxon>Bacillati</taxon>
        <taxon>Actinomycetota</taxon>
        <taxon>Actinomycetes</taxon>
        <taxon>Micrococcales</taxon>
        <taxon>Micrococcaceae</taxon>
        <taxon>Kocuria</taxon>
    </lineage>
</organism>
<dbReference type="EMBL" id="JAAVUN010000027">
    <property type="protein sequence ID" value="NKE10491.1"/>
    <property type="molecule type" value="Genomic_DNA"/>
</dbReference>
<dbReference type="Proteomes" id="UP000521379">
    <property type="component" value="Unassembled WGS sequence"/>
</dbReference>
<gene>
    <name evidence="1" type="ORF">GTW58_11240</name>
</gene>
<dbReference type="AlphaFoldDB" id="A0A846U6R8"/>
<keyword evidence="2" id="KW-1185">Reference proteome</keyword>
<dbReference type="RefSeq" id="WP_157980554.1">
    <property type="nucleotide sequence ID" value="NZ_JAAVUN010000027.1"/>
</dbReference>